<evidence type="ECO:0000256" key="12">
    <source>
        <dbReference type="ARBA" id="ARBA00038116"/>
    </source>
</evidence>
<dbReference type="InterPro" id="IPR000600">
    <property type="entry name" value="ROK"/>
</dbReference>
<dbReference type="GO" id="GO:0006044">
    <property type="term" value="P:N-acetylglucosamine metabolic process"/>
    <property type="evidence" value="ECO:0007669"/>
    <property type="project" value="UniProtKB-UniRule"/>
</dbReference>
<dbReference type="PROSITE" id="PS01125">
    <property type="entry name" value="ROK"/>
    <property type="match status" value="1"/>
</dbReference>
<keyword evidence="7 14" id="KW-0862">Zinc</keyword>
<comment type="similarity">
    <text evidence="12 14">Belongs to the ROK (NagC/XylR) family. NagK subfamily.</text>
</comment>
<dbReference type="FunFam" id="3.30.420.40:FF:000051">
    <property type="entry name" value="N-acetyl-D-glucosamine kinase"/>
    <property type="match status" value="1"/>
</dbReference>
<dbReference type="NCBIfam" id="NF009835">
    <property type="entry name" value="PRK13310.1"/>
    <property type="match status" value="1"/>
</dbReference>
<evidence type="ECO:0000256" key="10">
    <source>
        <dbReference type="ARBA" id="ARBA00031123"/>
    </source>
</evidence>
<dbReference type="EMBL" id="JMIB01000021">
    <property type="protein sequence ID" value="KDM91487.1"/>
    <property type="molecule type" value="Genomic_DNA"/>
</dbReference>
<evidence type="ECO:0000313" key="16">
    <source>
        <dbReference type="Proteomes" id="UP000027192"/>
    </source>
</evidence>
<dbReference type="SUPFAM" id="SSF53067">
    <property type="entry name" value="Actin-like ATPase domain"/>
    <property type="match status" value="1"/>
</dbReference>
<evidence type="ECO:0000313" key="15">
    <source>
        <dbReference type="EMBL" id="KDM91487.1"/>
    </source>
</evidence>
<dbReference type="InterPro" id="IPR043129">
    <property type="entry name" value="ATPase_NBD"/>
</dbReference>
<evidence type="ECO:0000256" key="7">
    <source>
        <dbReference type="ARBA" id="ARBA00022833"/>
    </source>
</evidence>
<dbReference type="PANTHER" id="PTHR18964">
    <property type="entry name" value="ROK (REPRESSOR, ORF, KINASE) FAMILY"/>
    <property type="match status" value="1"/>
</dbReference>
<dbReference type="GO" id="GO:0005524">
    <property type="term" value="F:ATP binding"/>
    <property type="evidence" value="ECO:0007669"/>
    <property type="project" value="UniProtKB-UniRule"/>
</dbReference>
<feature type="binding site" evidence="14">
    <location>
        <position position="179"/>
    </location>
    <ligand>
        <name>Zn(2+)</name>
        <dbReference type="ChEBI" id="CHEBI:29105"/>
    </ligand>
</feature>
<evidence type="ECO:0000256" key="6">
    <source>
        <dbReference type="ARBA" id="ARBA00022777"/>
    </source>
</evidence>
<dbReference type="InterPro" id="IPR049874">
    <property type="entry name" value="ROK_cs"/>
</dbReference>
<evidence type="ECO:0000256" key="2">
    <source>
        <dbReference type="ARBA" id="ARBA00014974"/>
    </source>
</evidence>
<reference evidence="15 16" key="1">
    <citation type="submission" date="2014-04" db="EMBL/GenBank/DDBJ databases">
        <title>Draft genome sequence of Photobacterium halotolerans S2753: a solonamide, ngercheumicin and holomycin producer.</title>
        <authorList>
            <person name="Machado H.R."/>
            <person name="Gram L."/>
        </authorList>
    </citation>
    <scope>NUCLEOTIDE SEQUENCE [LARGE SCALE GENOMIC DNA]</scope>
    <source>
        <strain evidence="15 16">S2753</strain>
    </source>
</reference>
<comment type="function">
    <text evidence="14">Catalyzes the phosphorylation of N-acetyl-D-glucosamine (GlcNAc) derived from cell-wall degradation, yielding GlcNAc-6-P.</text>
</comment>
<dbReference type="EC" id="2.7.1.59" evidence="1 14"/>
<dbReference type="HAMAP" id="MF_01271">
    <property type="entry name" value="GlcNAc_kinase"/>
    <property type="match status" value="1"/>
</dbReference>
<sequence>MYYGFDVGGTKIEFGAFNEQLERVATERVATPGDDYEALIDTLVALIKKADQTFGCEGHVGIGIPGMEDAEDGTVLTSNIPAAKGRHLRRDLESRLGRSVSIDNDANCFALSEAWDEALRDEPSVLGLILGTGFGGGLVFNGKVFSGKNHVAGELGHTRLPIDAWFHLGEKAPLFTCGCDNKGCIDNYLSGRGFEQLYSHYYGEKVPAIEIIQHFHQGEAKAVEHVERFVELLAICLGGLLTGLDPHVVVLGGGLSNFDYLYEALPKRLPKHLLSVARVPKIIKAKHGDAGGVRGAAFLNIETA</sequence>
<keyword evidence="6 14" id="KW-0418">Kinase</keyword>
<keyword evidence="3 14" id="KW-0808">Transferase</keyword>
<evidence type="ECO:0000256" key="5">
    <source>
        <dbReference type="ARBA" id="ARBA00022741"/>
    </source>
</evidence>
<evidence type="ECO:0000256" key="3">
    <source>
        <dbReference type="ARBA" id="ARBA00022679"/>
    </source>
</evidence>
<dbReference type="RefSeq" id="WP_036752101.1">
    <property type="nucleotide sequence ID" value="NZ_JAGSGC010000006.1"/>
</dbReference>
<dbReference type="AlphaFoldDB" id="A0A066RUU5"/>
<dbReference type="Proteomes" id="UP000027192">
    <property type="component" value="Unassembled WGS sequence"/>
</dbReference>
<dbReference type="GO" id="GO:0045127">
    <property type="term" value="F:N-acetylglucosamine kinase activity"/>
    <property type="evidence" value="ECO:0007669"/>
    <property type="project" value="UniProtKB-UniRule"/>
</dbReference>
<evidence type="ECO:0000256" key="11">
    <source>
        <dbReference type="ARBA" id="ARBA00037880"/>
    </source>
</evidence>
<dbReference type="UniPathway" id="UPA00544"/>
<evidence type="ECO:0000256" key="4">
    <source>
        <dbReference type="ARBA" id="ARBA00022723"/>
    </source>
</evidence>
<dbReference type="Gene3D" id="3.30.420.40">
    <property type="match status" value="2"/>
</dbReference>
<evidence type="ECO:0000256" key="8">
    <source>
        <dbReference type="ARBA" id="ARBA00022840"/>
    </source>
</evidence>
<protein>
    <recommendedName>
        <fullName evidence="2 14">N-acetyl-D-glucosamine kinase</fullName>
        <ecNumber evidence="1 14">2.7.1.59</ecNumber>
    </recommendedName>
    <alternativeName>
        <fullName evidence="10 14">GlcNAc kinase</fullName>
    </alternativeName>
</protein>
<dbReference type="PANTHER" id="PTHR18964:SF162">
    <property type="entry name" value="N-ACETYL-D-GLUCOSAMINE KINASE"/>
    <property type="match status" value="1"/>
</dbReference>
<feature type="binding site" evidence="14">
    <location>
        <position position="177"/>
    </location>
    <ligand>
        <name>Zn(2+)</name>
        <dbReference type="ChEBI" id="CHEBI:29105"/>
    </ligand>
</feature>
<keyword evidence="8 14" id="KW-0067">ATP-binding</keyword>
<keyword evidence="4 14" id="KW-0479">Metal-binding</keyword>
<dbReference type="OrthoDB" id="9810372at2"/>
<evidence type="ECO:0000256" key="14">
    <source>
        <dbReference type="HAMAP-Rule" id="MF_01271"/>
    </source>
</evidence>
<keyword evidence="5 14" id="KW-0547">Nucleotide-binding</keyword>
<dbReference type="GO" id="GO:0008270">
    <property type="term" value="F:zinc ion binding"/>
    <property type="evidence" value="ECO:0007669"/>
    <property type="project" value="UniProtKB-UniRule"/>
</dbReference>
<dbReference type="STRING" id="1654360.EA58_10700"/>
<feature type="binding site" evidence="14">
    <location>
        <position position="157"/>
    </location>
    <ligand>
        <name>Zn(2+)</name>
        <dbReference type="ChEBI" id="CHEBI:29105"/>
    </ligand>
</feature>
<organism evidence="15 16">
    <name type="scientific">Photobacterium galatheae</name>
    <dbReference type="NCBI Taxonomy" id="1654360"/>
    <lineage>
        <taxon>Bacteria</taxon>
        <taxon>Pseudomonadati</taxon>
        <taxon>Pseudomonadota</taxon>
        <taxon>Gammaproteobacteria</taxon>
        <taxon>Vibrionales</taxon>
        <taxon>Vibrionaceae</taxon>
        <taxon>Photobacterium</taxon>
    </lineage>
</organism>
<dbReference type="FunFam" id="3.30.420.40:FF:000049">
    <property type="entry name" value="N-acetyl-D-glucosamine kinase"/>
    <property type="match status" value="1"/>
</dbReference>
<dbReference type="GO" id="GO:0009254">
    <property type="term" value="P:peptidoglycan turnover"/>
    <property type="evidence" value="ECO:0007669"/>
    <property type="project" value="UniProtKB-UniRule"/>
</dbReference>
<name>A0A066RUU5_9GAMM</name>
<accession>A0A066RUU5</accession>
<evidence type="ECO:0000256" key="9">
    <source>
        <dbReference type="ARBA" id="ARBA00023277"/>
    </source>
</evidence>
<dbReference type="CDD" id="cd24057">
    <property type="entry name" value="ASKHA_NBD_ROK_NAGK"/>
    <property type="match status" value="1"/>
</dbReference>
<feature type="binding site" evidence="14">
    <location>
        <begin position="4"/>
        <end position="11"/>
    </location>
    <ligand>
        <name>ATP</name>
        <dbReference type="ChEBI" id="CHEBI:30616"/>
    </ligand>
</feature>
<feature type="binding site" evidence="14">
    <location>
        <begin position="133"/>
        <end position="140"/>
    </location>
    <ligand>
        <name>ATP</name>
        <dbReference type="ChEBI" id="CHEBI:30616"/>
    </ligand>
</feature>
<evidence type="ECO:0000256" key="13">
    <source>
        <dbReference type="ARBA" id="ARBA00049065"/>
    </source>
</evidence>
<comment type="caution">
    <text evidence="15">The sequence shown here is derived from an EMBL/GenBank/DDBJ whole genome shotgun (WGS) entry which is preliminary data.</text>
</comment>
<proteinExistence type="inferred from homology"/>
<keyword evidence="9 14" id="KW-0119">Carbohydrate metabolism</keyword>
<comment type="catalytic activity">
    <reaction evidence="13 14">
        <text>N-acetyl-D-glucosamine + ATP = N-acetyl-D-glucosamine 6-phosphate + ADP + H(+)</text>
        <dbReference type="Rhea" id="RHEA:17417"/>
        <dbReference type="ChEBI" id="CHEBI:15378"/>
        <dbReference type="ChEBI" id="CHEBI:30616"/>
        <dbReference type="ChEBI" id="CHEBI:57513"/>
        <dbReference type="ChEBI" id="CHEBI:456216"/>
        <dbReference type="ChEBI" id="CHEBI:506227"/>
        <dbReference type="EC" id="2.7.1.59"/>
    </reaction>
</comment>
<dbReference type="Pfam" id="PF00480">
    <property type="entry name" value="ROK"/>
    <property type="match status" value="1"/>
</dbReference>
<gene>
    <name evidence="14" type="primary">nagK</name>
    <name evidence="15" type="ORF">EA58_10700</name>
</gene>
<comment type="pathway">
    <text evidence="11 14">Cell wall biogenesis; peptidoglycan recycling.</text>
</comment>
<evidence type="ECO:0000256" key="1">
    <source>
        <dbReference type="ARBA" id="ARBA00012122"/>
    </source>
</evidence>
<dbReference type="InterPro" id="IPR023505">
    <property type="entry name" value="N-acetyl-D-glucosamine_kinase"/>
</dbReference>
<feature type="binding site" evidence="14">
    <location>
        <position position="184"/>
    </location>
    <ligand>
        <name>Zn(2+)</name>
        <dbReference type="ChEBI" id="CHEBI:29105"/>
    </ligand>
</feature>
<keyword evidence="16" id="KW-1185">Reference proteome</keyword>